<dbReference type="PANTHER" id="PTHR12789:SF0">
    <property type="entry name" value="DENSITY-REGULATED PROTEIN"/>
    <property type="match status" value="1"/>
</dbReference>
<evidence type="ECO:0000256" key="2">
    <source>
        <dbReference type="ARBA" id="ARBA00022845"/>
    </source>
</evidence>
<dbReference type="Gene3D" id="3.30.780.10">
    <property type="entry name" value="SUI1-like domain"/>
    <property type="match status" value="1"/>
</dbReference>
<evidence type="ECO:0000259" key="5">
    <source>
        <dbReference type="PROSITE" id="PS50296"/>
    </source>
</evidence>
<comment type="caution">
    <text evidence="6">The sequence shown here is derived from an EMBL/GenBank/DDBJ whole genome shotgun (WGS) entry which is preliminary data.</text>
</comment>
<dbReference type="InterPro" id="IPR005872">
    <property type="entry name" value="SUI1_arc_bac"/>
</dbReference>
<keyword evidence="6" id="KW-0396">Initiation factor</keyword>
<dbReference type="EMBL" id="SJPZ01000002">
    <property type="protein sequence ID" value="TWU62739.1"/>
    <property type="molecule type" value="Genomic_DNA"/>
</dbReference>
<dbReference type="CDD" id="cd11567">
    <property type="entry name" value="YciH_like"/>
    <property type="match status" value="1"/>
</dbReference>
<name>A0A5C6FMQ2_9PLAN</name>
<comment type="similarity">
    <text evidence="1">Belongs to the SUI1 family.</text>
</comment>
<dbReference type="PIRSF" id="PIRSF037511">
    <property type="entry name" value="Transl_init_SUI1_pro"/>
    <property type="match status" value="1"/>
</dbReference>
<keyword evidence="2" id="KW-0810">Translation regulation</keyword>
<dbReference type="GO" id="GO:0001731">
    <property type="term" value="P:formation of translation preinitiation complex"/>
    <property type="evidence" value="ECO:0007669"/>
    <property type="project" value="TreeGrafter"/>
</dbReference>
<evidence type="ECO:0000256" key="3">
    <source>
        <dbReference type="ARBA" id="ARBA00022917"/>
    </source>
</evidence>
<dbReference type="GO" id="GO:0003743">
    <property type="term" value="F:translation initiation factor activity"/>
    <property type="evidence" value="ECO:0007669"/>
    <property type="project" value="UniProtKB-KW"/>
</dbReference>
<dbReference type="GO" id="GO:0003729">
    <property type="term" value="F:mRNA binding"/>
    <property type="evidence" value="ECO:0007669"/>
    <property type="project" value="TreeGrafter"/>
</dbReference>
<dbReference type="GO" id="GO:0006417">
    <property type="term" value="P:regulation of translation"/>
    <property type="evidence" value="ECO:0007669"/>
    <property type="project" value="UniProtKB-KW"/>
</dbReference>
<reference evidence="6 7" key="1">
    <citation type="submission" date="2019-02" db="EMBL/GenBank/DDBJ databases">
        <title>Deep-cultivation of Planctomycetes and their phenomic and genomic characterization uncovers novel biology.</title>
        <authorList>
            <person name="Wiegand S."/>
            <person name="Jogler M."/>
            <person name="Boedeker C."/>
            <person name="Pinto D."/>
            <person name="Vollmers J."/>
            <person name="Rivas-Marin E."/>
            <person name="Kohn T."/>
            <person name="Peeters S.H."/>
            <person name="Heuer A."/>
            <person name="Rast P."/>
            <person name="Oberbeckmann S."/>
            <person name="Bunk B."/>
            <person name="Jeske O."/>
            <person name="Meyerdierks A."/>
            <person name="Storesund J.E."/>
            <person name="Kallscheuer N."/>
            <person name="Luecker S."/>
            <person name="Lage O.M."/>
            <person name="Pohl T."/>
            <person name="Merkel B.J."/>
            <person name="Hornburger P."/>
            <person name="Mueller R.-W."/>
            <person name="Bruemmer F."/>
            <person name="Labrenz M."/>
            <person name="Spormann A.M."/>
            <person name="Op Den Camp H."/>
            <person name="Overmann J."/>
            <person name="Amann R."/>
            <person name="Jetten M.S.M."/>
            <person name="Mascher T."/>
            <person name="Medema M.H."/>
            <person name="Devos D.P."/>
            <person name="Kaster A.-K."/>
            <person name="Ovreas L."/>
            <person name="Rohde M."/>
            <person name="Galperin M.Y."/>
            <person name="Jogler C."/>
        </authorList>
    </citation>
    <scope>NUCLEOTIDE SEQUENCE [LARGE SCALE GENOMIC DNA]</scope>
    <source>
        <strain evidence="6 7">V7</strain>
    </source>
</reference>
<dbReference type="SUPFAM" id="SSF55159">
    <property type="entry name" value="eIF1-like"/>
    <property type="match status" value="1"/>
</dbReference>
<feature type="compositionally biased region" description="Basic and acidic residues" evidence="4">
    <location>
        <begin position="37"/>
        <end position="47"/>
    </location>
</feature>
<protein>
    <submittedName>
        <fullName evidence="6">Translation initiation factor Sui1</fullName>
    </submittedName>
</protein>
<accession>A0A5C6FMQ2</accession>
<feature type="domain" description="SUI1" evidence="5">
    <location>
        <begin position="54"/>
        <end position="122"/>
    </location>
</feature>
<keyword evidence="3" id="KW-0648">Protein biosynthesis</keyword>
<dbReference type="InterPro" id="IPR036877">
    <property type="entry name" value="SUI1_dom_sf"/>
</dbReference>
<evidence type="ECO:0000256" key="1">
    <source>
        <dbReference type="ARBA" id="ARBA00005422"/>
    </source>
</evidence>
<dbReference type="PROSITE" id="PS50296">
    <property type="entry name" value="SUI1"/>
    <property type="match status" value="1"/>
</dbReference>
<evidence type="ECO:0000313" key="7">
    <source>
        <dbReference type="Proteomes" id="UP000316476"/>
    </source>
</evidence>
<organism evidence="6 7">
    <name type="scientific">Crateriforma conspicua</name>
    <dbReference type="NCBI Taxonomy" id="2527996"/>
    <lineage>
        <taxon>Bacteria</taxon>
        <taxon>Pseudomonadati</taxon>
        <taxon>Planctomycetota</taxon>
        <taxon>Planctomycetia</taxon>
        <taxon>Planctomycetales</taxon>
        <taxon>Planctomycetaceae</taxon>
        <taxon>Crateriforma</taxon>
    </lineage>
</organism>
<dbReference type="AlphaFoldDB" id="A0A5C6FMQ2"/>
<dbReference type="PANTHER" id="PTHR12789">
    <property type="entry name" value="DENSITY-REGULATED PROTEIN HOMOLOG"/>
    <property type="match status" value="1"/>
</dbReference>
<dbReference type="Proteomes" id="UP000316476">
    <property type="component" value="Unassembled WGS sequence"/>
</dbReference>
<dbReference type="OrthoDB" id="9792915at2"/>
<evidence type="ECO:0000313" key="6">
    <source>
        <dbReference type="EMBL" id="TWU62739.1"/>
    </source>
</evidence>
<proteinExistence type="inferred from homology"/>
<feature type="region of interest" description="Disordered" evidence="4">
    <location>
        <begin position="37"/>
        <end position="63"/>
    </location>
</feature>
<dbReference type="InterPro" id="IPR001950">
    <property type="entry name" value="SUI1"/>
</dbReference>
<dbReference type="RefSeq" id="WP_146415491.1">
    <property type="nucleotide sequence ID" value="NZ_SJPZ01000002.1"/>
</dbReference>
<dbReference type="Pfam" id="PF01253">
    <property type="entry name" value="SUI1"/>
    <property type="match status" value="1"/>
</dbReference>
<sequence>MTRLFAGTQFDIPPTCDLCGKVEADCQCTAAQKAEHERKREVERQRLPPEQQTAKIQRQKRKGGRVATVVEGLTATANDLPHLLKQLQAVCGSGGTVKAKQDLIELQGDHLDTVRRQLKQIGYRVKG</sequence>
<dbReference type="GO" id="GO:0002188">
    <property type="term" value="P:translation reinitiation"/>
    <property type="evidence" value="ECO:0007669"/>
    <property type="project" value="TreeGrafter"/>
</dbReference>
<gene>
    <name evidence="6" type="ORF">V7x_44750</name>
</gene>
<dbReference type="InterPro" id="IPR050318">
    <property type="entry name" value="DENR/SUI1_TIF"/>
</dbReference>
<evidence type="ECO:0000256" key="4">
    <source>
        <dbReference type="SAM" id="MobiDB-lite"/>
    </source>
</evidence>